<dbReference type="InterPro" id="IPR007466">
    <property type="entry name" value="Peptidyl-Arg-deiminase_porph"/>
</dbReference>
<evidence type="ECO:0000313" key="3">
    <source>
        <dbReference type="EMBL" id="OZV68010.1"/>
    </source>
</evidence>
<dbReference type="Pfam" id="PF04371">
    <property type="entry name" value="PAD_porph"/>
    <property type="match status" value="1"/>
</dbReference>
<feature type="signal peptide" evidence="2">
    <location>
        <begin position="1"/>
        <end position="20"/>
    </location>
</feature>
<dbReference type="SUPFAM" id="SSF55909">
    <property type="entry name" value="Pentein"/>
    <property type="match status" value="1"/>
</dbReference>
<dbReference type="GO" id="GO:0004668">
    <property type="term" value="F:protein-arginine deiminase activity"/>
    <property type="evidence" value="ECO:0007669"/>
    <property type="project" value="InterPro"/>
</dbReference>
<keyword evidence="2" id="KW-0732">Signal</keyword>
<name>A0A265URT7_9FLAO</name>
<organism evidence="3 4">
    <name type="scientific">Winogradskyella aurantia</name>
    <dbReference type="NCBI Taxonomy" id="1915063"/>
    <lineage>
        <taxon>Bacteria</taxon>
        <taxon>Pseudomonadati</taxon>
        <taxon>Bacteroidota</taxon>
        <taxon>Flavobacteriia</taxon>
        <taxon>Flavobacteriales</taxon>
        <taxon>Flavobacteriaceae</taxon>
        <taxon>Winogradskyella</taxon>
    </lineage>
</organism>
<evidence type="ECO:0008006" key="5">
    <source>
        <dbReference type="Google" id="ProtNLM"/>
    </source>
</evidence>
<dbReference type="Gene3D" id="3.75.10.10">
    <property type="entry name" value="L-arginine/glycine Amidinotransferase, Chain A"/>
    <property type="match status" value="1"/>
</dbReference>
<feature type="chain" id="PRO_5012672896" description="Agmatine deiminase" evidence="2">
    <location>
        <begin position="21"/>
        <end position="251"/>
    </location>
</feature>
<keyword evidence="4" id="KW-1185">Reference proteome</keyword>
<accession>A0A265URT7</accession>
<dbReference type="AlphaFoldDB" id="A0A265URT7"/>
<dbReference type="GO" id="GO:0009446">
    <property type="term" value="P:putrescine biosynthetic process"/>
    <property type="evidence" value="ECO:0007669"/>
    <property type="project" value="InterPro"/>
</dbReference>
<gene>
    <name evidence="3" type="ORF">CA834_10185</name>
</gene>
<dbReference type="PROSITE" id="PS51257">
    <property type="entry name" value="PROKAR_LIPOPROTEIN"/>
    <property type="match status" value="1"/>
</dbReference>
<dbReference type="EMBL" id="NGJN01000005">
    <property type="protein sequence ID" value="OZV68010.1"/>
    <property type="molecule type" value="Genomic_DNA"/>
</dbReference>
<comment type="caution">
    <text evidence="3">The sequence shown here is derived from an EMBL/GenBank/DDBJ whole genome shotgun (WGS) entry which is preliminary data.</text>
</comment>
<evidence type="ECO:0000313" key="4">
    <source>
        <dbReference type="Proteomes" id="UP000216840"/>
    </source>
</evidence>
<keyword evidence="1" id="KW-0378">Hydrolase</keyword>
<dbReference type="OrthoDB" id="9808013at2"/>
<evidence type="ECO:0000256" key="2">
    <source>
        <dbReference type="SAM" id="SignalP"/>
    </source>
</evidence>
<sequence length="251" mass="28738">MKMILQVLTFLLLLSGCSETKEESSPFVYPPEWKPQQAVWMSVNDRWADPENTVVQITARLKLIEALHKYVPVKLLTTSDSLSEAFLSDLVKMSVDTSRITTIIYPEPTYFLRDPGPIFLSNGTDLKMANWLGVDTTEVYTGSSTLRKTVDDSIAVRFGYEIENSPVRYDGGGIDVNNHSAMSIKDYALEHNEGRFTIEEIEKEILRLYGKKQMIWLEGVPLVDTEGLKVENYSKKIFPRQSYYMFNVKRN</sequence>
<evidence type="ECO:0000256" key="1">
    <source>
        <dbReference type="ARBA" id="ARBA00022801"/>
    </source>
</evidence>
<reference evidence="3 4" key="1">
    <citation type="submission" date="2017-05" db="EMBL/GenBank/DDBJ databases">
        <title>The draft genome sequence of Idiomarina salinarum WNB302.</title>
        <authorList>
            <person name="Sun Y."/>
            <person name="Chen B."/>
            <person name="Du Z."/>
        </authorList>
    </citation>
    <scope>NUCLEOTIDE SEQUENCE [LARGE SCALE GENOMIC DNA]</scope>
    <source>
        <strain evidence="3 4">WNB302</strain>
    </source>
</reference>
<proteinExistence type="predicted"/>
<dbReference type="RefSeq" id="WP_094968599.1">
    <property type="nucleotide sequence ID" value="NZ_NGJN01000005.1"/>
</dbReference>
<dbReference type="Proteomes" id="UP000216840">
    <property type="component" value="Unassembled WGS sequence"/>
</dbReference>
<protein>
    <recommendedName>
        <fullName evidence="5">Agmatine deiminase</fullName>
    </recommendedName>
</protein>